<dbReference type="EMBL" id="QFGA01000001">
    <property type="protein sequence ID" value="TEB07548.1"/>
    <property type="molecule type" value="Genomic_DNA"/>
</dbReference>
<organism evidence="2 3">
    <name type="scientific">Pelotomaculum schinkii</name>
    <dbReference type="NCBI Taxonomy" id="78350"/>
    <lineage>
        <taxon>Bacteria</taxon>
        <taxon>Bacillati</taxon>
        <taxon>Bacillota</taxon>
        <taxon>Clostridia</taxon>
        <taxon>Eubacteriales</taxon>
        <taxon>Desulfotomaculaceae</taxon>
        <taxon>Pelotomaculum</taxon>
    </lineage>
</organism>
<comment type="caution">
    <text evidence="2">The sequence shown here is derived from an EMBL/GenBank/DDBJ whole genome shotgun (WGS) entry which is preliminary data.</text>
</comment>
<keyword evidence="1" id="KW-0732">Signal</keyword>
<feature type="chain" id="PRO_5021379625" evidence="1">
    <location>
        <begin position="27"/>
        <end position="455"/>
    </location>
</feature>
<dbReference type="AlphaFoldDB" id="A0A4Y7REX1"/>
<sequence>MLRKTVMSMVLVFILTLALGLVTAQAKTTDSKTPAVDVMTQAIGSAAKEADNSSSLATVTRKQINDNIYEYTMVIKVGKGQYDKIGIHRIVKEESPWVPIAAEKAVMMIHGDSCNFNTAFGTIPGQPASDSLSAFLAQKGVDVWGIDLRWTFVPDTATDFSFMKKWDTSRHIKDIKLAVKFARAVRALTGSGHGKIFMLGHSRGAQFLYAYANRESQLPEPARDLKGIIPMDMVYKFSPADSQLAQAALERYQAYKSLYDSGTYVNSDGQNLKGLAWLTASDPDGISPIIPGFTNKQAALSVLTATYATYQPLQPITPFYHYLAGTFDENGFPDGLQYVEQMDKILGIALASPSFQSMGEIIDGEAIISGAVDVPYDDHLADIKLPVLYVGAAGGMGEYGVYTTTLLGSSDVTVQVVTLLPAEAKALDYGHADLIWADNAEELVWEPIYNWLELR</sequence>
<dbReference type="Proteomes" id="UP000298324">
    <property type="component" value="Unassembled WGS sequence"/>
</dbReference>
<dbReference type="Gene3D" id="3.40.50.1820">
    <property type="entry name" value="alpha/beta hydrolase"/>
    <property type="match status" value="1"/>
</dbReference>
<evidence type="ECO:0000313" key="2">
    <source>
        <dbReference type="EMBL" id="TEB07548.1"/>
    </source>
</evidence>
<dbReference type="GO" id="GO:0016787">
    <property type="term" value="F:hydrolase activity"/>
    <property type="evidence" value="ECO:0007669"/>
    <property type="project" value="UniProtKB-KW"/>
</dbReference>
<keyword evidence="2" id="KW-0378">Hydrolase</keyword>
<dbReference type="SUPFAM" id="SSF53474">
    <property type="entry name" value="alpha/beta-Hydrolases"/>
    <property type="match status" value="1"/>
</dbReference>
<gene>
    <name evidence="2" type="ORF">Psch_01103</name>
</gene>
<evidence type="ECO:0000256" key="1">
    <source>
        <dbReference type="SAM" id="SignalP"/>
    </source>
</evidence>
<keyword evidence="3" id="KW-1185">Reference proteome</keyword>
<evidence type="ECO:0000313" key="3">
    <source>
        <dbReference type="Proteomes" id="UP000298324"/>
    </source>
</evidence>
<protein>
    <submittedName>
        <fullName evidence="2">Alpha/beta hydrolase family protein</fullName>
    </submittedName>
</protein>
<feature type="signal peptide" evidence="1">
    <location>
        <begin position="1"/>
        <end position="26"/>
    </location>
</feature>
<reference evidence="2 3" key="1">
    <citation type="journal article" date="2018" name="Environ. Microbiol.">
        <title>Novel energy conservation strategies and behaviour of Pelotomaculum schinkii driving syntrophic propionate catabolism.</title>
        <authorList>
            <person name="Hidalgo-Ahumada C.A.P."/>
            <person name="Nobu M.K."/>
            <person name="Narihiro T."/>
            <person name="Tamaki H."/>
            <person name="Liu W.T."/>
            <person name="Kamagata Y."/>
            <person name="Stams A.J.M."/>
            <person name="Imachi H."/>
            <person name="Sousa D.Z."/>
        </authorList>
    </citation>
    <scope>NUCLEOTIDE SEQUENCE [LARGE SCALE GENOMIC DNA]</scope>
    <source>
        <strain evidence="2 3">HH</strain>
    </source>
</reference>
<proteinExistence type="predicted"/>
<dbReference type="InterPro" id="IPR029058">
    <property type="entry name" value="AB_hydrolase_fold"/>
</dbReference>
<dbReference type="RefSeq" id="WP_190239410.1">
    <property type="nucleotide sequence ID" value="NZ_QFGA01000001.1"/>
</dbReference>
<accession>A0A4Y7REX1</accession>
<name>A0A4Y7REX1_9FIRM</name>